<dbReference type="EMBL" id="BAABGU010000003">
    <property type="protein sequence ID" value="GAA4564297.1"/>
    <property type="molecule type" value="Genomic_DNA"/>
</dbReference>
<keyword evidence="7" id="KW-0067">ATP-binding</keyword>
<keyword evidence="6 14" id="KW-0418">Kinase</keyword>
<dbReference type="InterPro" id="IPR011712">
    <property type="entry name" value="Sig_transdc_His_kin_sub3_dim/P"/>
</dbReference>
<feature type="compositionally biased region" description="Low complexity" evidence="9">
    <location>
        <begin position="370"/>
        <end position="381"/>
    </location>
</feature>
<evidence type="ECO:0000256" key="8">
    <source>
        <dbReference type="ARBA" id="ARBA00023012"/>
    </source>
</evidence>
<evidence type="ECO:0000313" key="14">
    <source>
        <dbReference type="EMBL" id="GAA4564297.1"/>
    </source>
</evidence>
<gene>
    <name evidence="14" type="ORF">GCM10023176_10020</name>
</gene>
<dbReference type="InterPro" id="IPR036890">
    <property type="entry name" value="HATPase_C_sf"/>
</dbReference>
<keyword evidence="8" id="KW-0902">Two-component regulatory system</keyword>
<evidence type="ECO:0000259" key="13">
    <source>
        <dbReference type="Pfam" id="PF23539"/>
    </source>
</evidence>
<evidence type="ECO:0000256" key="1">
    <source>
        <dbReference type="ARBA" id="ARBA00000085"/>
    </source>
</evidence>
<feature type="domain" description="Signal transduction histidine kinase subgroup 3 dimerisation and phosphoacceptor" evidence="12">
    <location>
        <begin position="199"/>
        <end position="264"/>
    </location>
</feature>
<keyword evidence="5" id="KW-0547">Nucleotide-binding</keyword>
<keyword evidence="3" id="KW-0597">Phosphoprotein</keyword>
<feature type="transmembrane region" description="Helical" evidence="10">
    <location>
        <begin position="121"/>
        <end position="140"/>
    </location>
</feature>
<dbReference type="GO" id="GO:0016301">
    <property type="term" value="F:kinase activity"/>
    <property type="evidence" value="ECO:0007669"/>
    <property type="project" value="UniProtKB-KW"/>
</dbReference>
<feature type="transmembrane region" description="Helical" evidence="10">
    <location>
        <begin position="78"/>
        <end position="93"/>
    </location>
</feature>
<evidence type="ECO:0000256" key="6">
    <source>
        <dbReference type="ARBA" id="ARBA00022777"/>
    </source>
</evidence>
<evidence type="ECO:0000256" key="3">
    <source>
        <dbReference type="ARBA" id="ARBA00022553"/>
    </source>
</evidence>
<dbReference type="InterPro" id="IPR003594">
    <property type="entry name" value="HATPase_dom"/>
</dbReference>
<sequence length="423" mass="45200">MRGDYPRDMKRRALPIRLPVLVQDVLLGLFVALMQVQGTLAKPSAVGARPLTDIGYLGYVLLIGSGMILALRRRWPTPVFITATLAGLLYFSIDFPDGPGFIGLFVALYTLTAYGDGRRSLVFAGVGITVLATGWLIGAADIEPAAIGWVFFRIAASVMAAALGESVRSRHVIAAESQRRAELAERTREEEARSRVDAERLRIAREVHDTVAHAIAIINVQAGVTAYLLDKRPEGAREALLIIEQTSSQTLHEMRAVLGVLRDSDNGRVPQPGLGQIEELASKARDAGLDIKLEATSPTTPLPSVVGNAAYRILQESITNIIRHVGPTQVRVAVDHGIDALEVCVTDEGRRGVPGHDPARPHPLPEHPASNGTGSSASSGRGILGMRERCQLLGGELVARPLPGGGFEVKARLPLVPAGAAQL</sequence>
<keyword evidence="10" id="KW-0812">Transmembrane</keyword>
<feature type="region of interest" description="Disordered" evidence="9">
    <location>
        <begin position="349"/>
        <end position="381"/>
    </location>
</feature>
<protein>
    <recommendedName>
        <fullName evidence="2">histidine kinase</fullName>
        <ecNumber evidence="2">2.7.13.3</ecNumber>
    </recommendedName>
</protein>
<reference evidence="15" key="1">
    <citation type="journal article" date="2019" name="Int. J. Syst. Evol. Microbiol.">
        <title>The Global Catalogue of Microorganisms (GCM) 10K type strain sequencing project: providing services to taxonomists for standard genome sequencing and annotation.</title>
        <authorList>
            <consortium name="The Broad Institute Genomics Platform"/>
            <consortium name="The Broad Institute Genome Sequencing Center for Infectious Disease"/>
            <person name="Wu L."/>
            <person name="Ma J."/>
        </authorList>
    </citation>
    <scope>NUCLEOTIDE SEQUENCE [LARGE SCALE GENOMIC DNA]</scope>
    <source>
        <strain evidence="15">JCM 3175</strain>
    </source>
</reference>
<keyword evidence="15" id="KW-1185">Reference proteome</keyword>
<keyword evidence="10" id="KW-0472">Membrane</keyword>
<feature type="transmembrane region" description="Helical" evidence="10">
    <location>
        <begin position="54"/>
        <end position="71"/>
    </location>
</feature>
<comment type="catalytic activity">
    <reaction evidence="1">
        <text>ATP + protein L-histidine = ADP + protein N-phospho-L-histidine.</text>
        <dbReference type="EC" id="2.7.13.3"/>
    </reaction>
</comment>
<feature type="transmembrane region" description="Helical" evidence="10">
    <location>
        <begin position="99"/>
        <end position="114"/>
    </location>
</feature>
<proteinExistence type="predicted"/>
<evidence type="ECO:0000256" key="2">
    <source>
        <dbReference type="ARBA" id="ARBA00012438"/>
    </source>
</evidence>
<dbReference type="PANTHER" id="PTHR24421:SF10">
    <property type="entry name" value="NITRATE_NITRITE SENSOR PROTEIN NARQ"/>
    <property type="match status" value="1"/>
</dbReference>
<dbReference type="Gene3D" id="3.30.565.10">
    <property type="entry name" value="Histidine kinase-like ATPase, C-terminal domain"/>
    <property type="match status" value="1"/>
</dbReference>
<dbReference type="Pfam" id="PF07730">
    <property type="entry name" value="HisKA_3"/>
    <property type="match status" value="1"/>
</dbReference>
<evidence type="ECO:0000256" key="9">
    <source>
        <dbReference type="SAM" id="MobiDB-lite"/>
    </source>
</evidence>
<dbReference type="Proteomes" id="UP001500307">
    <property type="component" value="Unassembled WGS sequence"/>
</dbReference>
<organism evidence="14 15">
    <name type="scientific">Micromonospora coerulea</name>
    <dbReference type="NCBI Taxonomy" id="47856"/>
    <lineage>
        <taxon>Bacteria</taxon>
        <taxon>Bacillati</taxon>
        <taxon>Actinomycetota</taxon>
        <taxon>Actinomycetes</taxon>
        <taxon>Micromonosporales</taxon>
        <taxon>Micromonosporaceae</taxon>
        <taxon>Micromonospora</taxon>
    </lineage>
</organism>
<feature type="domain" description="DUF7134" evidence="13">
    <location>
        <begin position="24"/>
        <end position="171"/>
    </location>
</feature>
<dbReference type="Gene3D" id="1.20.5.1930">
    <property type="match status" value="1"/>
</dbReference>
<dbReference type="PANTHER" id="PTHR24421">
    <property type="entry name" value="NITRATE/NITRITE SENSOR PROTEIN NARX-RELATED"/>
    <property type="match status" value="1"/>
</dbReference>
<name>A0ABP8SAG0_9ACTN</name>
<dbReference type="Pfam" id="PF02518">
    <property type="entry name" value="HATPase_c"/>
    <property type="match status" value="1"/>
</dbReference>
<dbReference type="InterPro" id="IPR050482">
    <property type="entry name" value="Sensor_HK_TwoCompSys"/>
</dbReference>
<keyword evidence="4" id="KW-0808">Transferase</keyword>
<evidence type="ECO:0000256" key="4">
    <source>
        <dbReference type="ARBA" id="ARBA00022679"/>
    </source>
</evidence>
<keyword evidence="10" id="KW-1133">Transmembrane helix</keyword>
<evidence type="ECO:0000256" key="7">
    <source>
        <dbReference type="ARBA" id="ARBA00022840"/>
    </source>
</evidence>
<evidence type="ECO:0000256" key="5">
    <source>
        <dbReference type="ARBA" id="ARBA00022741"/>
    </source>
</evidence>
<evidence type="ECO:0000313" key="15">
    <source>
        <dbReference type="Proteomes" id="UP001500307"/>
    </source>
</evidence>
<dbReference type="Pfam" id="PF23539">
    <property type="entry name" value="DUF7134"/>
    <property type="match status" value="1"/>
</dbReference>
<feature type="domain" description="Histidine kinase/HSP90-like ATPase" evidence="11">
    <location>
        <begin position="309"/>
        <end position="415"/>
    </location>
</feature>
<accession>A0ABP8SAG0</accession>
<feature type="transmembrane region" description="Helical" evidence="10">
    <location>
        <begin position="16"/>
        <end position="34"/>
    </location>
</feature>
<evidence type="ECO:0000259" key="12">
    <source>
        <dbReference type="Pfam" id="PF07730"/>
    </source>
</evidence>
<comment type="caution">
    <text evidence="14">The sequence shown here is derived from an EMBL/GenBank/DDBJ whole genome shotgun (WGS) entry which is preliminary data.</text>
</comment>
<evidence type="ECO:0000256" key="10">
    <source>
        <dbReference type="SAM" id="Phobius"/>
    </source>
</evidence>
<dbReference type="InterPro" id="IPR055558">
    <property type="entry name" value="DUF7134"/>
</dbReference>
<dbReference type="EC" id="2.7.13.3" evidence="2"/>
<evidence type="ECO:0000259" key="11">
    <source>
        <dbReference type="Pfam" id="PF02518"/>
    </source>
</evidence>
<dbReference type="CDD" id="cd16917">
    <property type="entry name" value="HATPase_UhpB-NarQ-NarX-like"/>
    <property type="match status" value="1"/>
</dbReference>
<dbReference type="SUPFAM" id="SSF55874">
    <property type="entry name" value="ATPase domain of HSP90 chaperone/DNA topoisomerase II/histidine kinase"/>
    <property type="match status" value="1"/>
</dbReference>